<evidence type="ECO:0000313" key="4">
    <source>
        <dbReference type="EnsemblMetazoa" id="SMAR004805-PA"/>
    </source>
</evidence>
<feature type="transmembrane region" description="Helical" evidence="3">
    <location>
        <begin position="21"/>
        <end position="38"/>
    </location>
</feature>
<evidence type="ECO:0000313" key="5">
    <source>
        <dbReference type="Proteomes" id="UP000014500"/>
    </source>
</evidence>
<dbReference type="InterPro" id="IPR036322">
    <property type="entry name" value="WD40_repeat_dom_sf"/>
</dbReference>
<dbReference type="SUPFAM" id="SSF50985">
    <property type="entry name" value="RCC1/BLIP-II"/>
    <property type="match status" value="1"/>
</dbReference>
<name>T1IUI1_STRMM</name>
<dbReference type="OMA" id="YTWGKTD"/>
<protein>
    <submittedName>
        <fullName evidence="4">Uncharacterized protein</fullName>
    </submittedName>
</protein>
<dbReference type="HOGENOM" id="CLU_337509_0_0_1"/>
<dbReference type="Gene3D" id="2.130.10.30">
    <property type="entry name" value="Regulator of chromosome condensation 1/beta-lactamase-inhibitor protein II"/>
    <property type="match status" value="1"/>
</dbReference>
<proteinExistence type="predicted"/>
<keyword evidence="5" id="KW-1185">Reference proteome</keyword>
<dbReference type="PROSITE" id="PS00626">
    <property type="entry name" value="RCC1_2"/>
    <property type="match status" value="1"/>
</dbReference>
<sequence>MKQKDVSRITNYAWTDVSGRSILALIISNGYILLYYTARDRAKPVLRQIAWCENYSNRITALCFDPTGSWLVCAAKDAALFIIPALSLLDATVKVDHLWALDDVTKIEMLGKRDISSSRTSASEERAAPTCIVWWQTMDNKSVAIIGNELGEICFINLITHQEVGGTYITTGILNLHLISDDTHDTVYLLITGANNLQWQLLLEKITVGYQWPLESETSRMKEKGNTQVDHRPYRLNRFAGHTQLKPQSAKGRHFVAGYYAPNSILSVHSVDLNIAPLFVYKLPAGANNILLTDRLLFVTTKNQLMILSSQFAESTIDGKKEADPNAQIQNFHLQGEEHVLAVLTTSGAKLNNPKTIASKPGPRSVPSSPRFSARIRRPSGSLGPALGKRFNILDYRKENRLDDIKIPTTRLHGCLVILETMVFECRPRMSPERLFLELVLMQDLKSSEKLGVTLGLDVNKLYETTADYQLSQGHFAAAVRLYQLSKCPHVRSVANFAAHGCVGELLSYVRVLFSNQGVEFPLSDRRHFANMELLCYVHQILELRAGSSTLCQAFHTFLHDNRHYSEPLAVQLLADQGLFELLAVVTEQRGLLSIMLEELLPPSPISWLNETTSALLDARSYGMILRSIQNDGYLKCLTLPSIIHIFYPDSTLSITHCKRMSNLMPQLNVDFLLRLAILYDPSRPCLRMYLKRVLKQQHAEEFIQQNEDLAWELLVIETFIMSLLFLNFRRPKMPAFDLTLVGETSKFPNKFPVSPSKRPRLPRRSSPIGCGLAHAAVIRNQSVYTWGKTDHCCLGCGHMTQECSPPICLDLFFSLATKVVSIACGAWHTLALTNIGVKEINIK</sequence>
<feature type="repeat" description="RCC1" evidence="1">
    <location>
        <begin position="782"/>
        <end position="836"/>
    </location>
</feature>
<evidence type="ECO:0000256" key="3">
    <source>
        <dbReference type="SAM" id="Phobius"/>
    </source>
</evidence>
<dbReference type="Proteomes" id="UP000014500">
    <property type="component" value="Unassembled WGS sequence"/>
</dbReference>
<accession>T1IUI1</accession>
<reference evidence="4" key="2">
    <citation type="submission" date="2015-02" db="UniProtKB">
        <authorList>
            <consortium name="EnsemblMetazoa"/>
        </authorList>
    </citation>
    <scope>IDENTIFICATION</scope>
</reference>
<feature type="region of interest" description="Disordered" evidence="2">
    <location>
        <begin position="352"/>
        <end position="377"/>
    </location>
</feature>
<reference evidence="5" key="1">
    <citation type="submission" date="2011-05" db="EMBL/GenBank/DDBJ databases">
        <authorList>
            <person name="Richards S.R."/>
            <person name="Qu J."/>
            <person name="Jiang H."/>
            <person name="Jhangiani S.N."/>
            <person name="Agravi P."/>
            <person name="Goodspeed R."/>
            <person name="Gross S."/>
            <person name="Mandapat C."/>
            <person name="Jackson L."/>
            <person name="Mathew T."/>
            <person name="Pu L."/>
            <person name="Thornton R."/>
            <person name="Saada N."/>
            <person name="Wilczek-Boney K.B."/>
            <person name="Lee S."/>
            <person name="Kovar C."/>
            <person name="Wu Y."/>
            <person name="Scherer S.E."/>
            <person name="Worley K.C."/>
            <person name="Muzny D.M."/>
            <person name="Gibbs R."/>
        </authorList>
    </citation>
    <scope>NUCLEOTIDE SEQUENCE</scope>
    <source>
        <strain evidence="5">Brora</strain>
    </source>
</reference>
<dbReference type="Pfam" id="PF00415">
    <property type="entry name" value="RCC1"/>
    <property type="match status" value="1"/>
</dbReference>
<keyword evidence="3" id="KW-0812">Transmembrane</keyword>
<dbReference type="PROSITE" id="PS50012">
    <property type="entry name" value="RCC1_3"/>
    <property type="match status" value="1"/>
</dbReference>
<dbReference type="EnsemblMetazoa" id="SMAR004805-RA">
    <property type="protein sequence ID" value="SMAR004805-PA"/>
    <property type="gene ID" value="SMAR004805"/>
</dbReference>
<dbReference type="SUPFAM" id="SSF50978">
    <property type="entry name" value="WD40 repeat-like"/>
    <property type="match status" value="1"/>
</dbReference>
<dbReference type="STRING" id="126957.T1IUI1"/>
<evidence type="ECO:0000256" key="2">
    <source>
        <dbReference type="SAM" id="MobiDB-lite"/>
    </source>
</evidence>
<dbReference type="InterPro" id="IPR000408">
    <property type="entry name" value="Reg_chr_condens"/>
</dbReference>
<dbReference type="EMBL" id="JH431535">
    <property type="status" value="NOT_ANNOTATED_CDS"/>
    <property type="molecule type" value="Genomic_DNA"/>
</dbReference>
<keyword evidence="3" id="KW-1133">Transmembrane helix</keyword>
<organism evidence="4 5">
    <name type="scientific">Strigamia maritima</name>
    <name type="common">European centipede</name>
    <name type="synonym">Geophilus maritimus</name>
    <dbReference type="NCBI Taxonomy" id="126957"/>
    <lineage>
        <taxon>Eukaryota</taxon>
        <taxon>Metazoa</taxon>
        <taxon>Ecdysozoa</taxon>
        <taxon>Arthropoda</taxon>
        <taxon>Myriapoda</taxon>
        <taxon>Chilopoda</taxon>
        <taxon>Pleurostigmophora</taxon>
        <taxon>Geophilomorpha</taxon>
        <taxon>Linotaeniidae</taxon>
        <taxon>Strigamia</taxon>
    </lineage>
</organism>
<evidence type="ECO:0000256" key="1">
    <source>
        <dbReference type="PROSITE-ProRule" id="PRU00235"/>
    </source>
</evidence>
<keyword evidence="3" id="KW-0472">Membrane</keyword>
<dbReference type="AlphaFoldDB" id="T1IUI1"/>
<dbReference type="eggNOG" id="KOG1426">
    <property type="taxonomic scope" value="Eukaryota"/>
</dbReference>
<dbReference type="PhylomeDB" id="T1IUI1"/>
<dbReference type="InterPro" id="IPR009091">
    <property type="entry name" value="RCC1/BLIP-II"/>
</dbReference>